<sequence>MADLLNEALLKLISLTFRFFQLTLSLVIIGCMSQFLTTLSDHDLALPATHVAVLAISGVGAVWSLVALLLTCCAGKIMLEIEATMDVICMGMSIAQAAVLSKEATCTRWAFMQAYMFWVDDMWVGYLPDRKLIKASFGCAIVNVILYAATGLMSWAVFEMRRRNERHERHHHVTK</sequence>
<name>A0AA39YPE9_9PEZI</name>
<dbReference type="AlphaFoldDB" id="A0AA39YPE9"/>
<evidence type="ECO:0008006" key="4">
    <source>
        <dbReference type="Google" id="ProtNLM"/>
    </source>
</evidence>
<feature type="transmembrane region" description="Helical" evidence="1">
    <location>
        <begin position="83"/>
        <end position="101"/>
    </location>
</feature>
<keyword evidence="3" id="KW-1185">Reference proteome</keyword>
<feature type="transmembrane region" description="Helical" evidence="1">
    <location>
        <begin position="135"/>
        <end position="158"/>
    </location>
</feature>
<comment type="caution">
    <text evidence="2">The sequence shown here is derived from an EMBL/GenBank/DDBJ whole genome shotgun (WGS) entry which is preliminary data.</text>
</comment>
<dbReference type="EMBL" id="JAULSV010000001">
    <property type="protein sequence ID" value="KAK0654810.1"/>
    <property type="molecule type" value="Genomic_DNA"/>
</dbReference>
<proteinExistence type="predicted"/>
<gene>
    <name evidence="2" type="ORF">B0T16DRAFT_450568</name>
</gene>
<dbReference type="Proteomes" id="UP001174936">
    <property type="component" value="Unassembled WGS sequence"/>
</dbReference>
<organism evidence="2 3">
    <name type="scientific">Cercophora newfieldiana</name>
    <dbReference type="NCBI Taxonomy" id="92897"/>
    <lineage>
        <taxon>Eukaryota</taxon>
        <taxon>Fungi</taxon>
        <taxon>Dikarya</taxon>
        <taxon>Ascomycota</taxon>
        <taxon>Pezizomycotina</taxon>
        <taxon>Sordariomycetes</taxon>
        <taxon>Sordariomycetidae</taxon>
        <taxon>Sordariales</taxon>
        <taxon>Lasiosphaeriaceae</taxon>
        <taxon>Cercophora</taxon>
    </lineage>
</organism>
<accession>A0AA39YPE9</accession>
<keyword evidence="1" id="KW-1133">Transmembrane helix</keyword>
<protein>
    <recommendedName>
        <fullName evidence="4">MARVEL domain-containing protein</fullName>
    </recommendedName>
</protein>
<feature type="transmembrane region" description="Helical" evidence="1">
    <location>
        <begin position="48"/>
        <end position="71"/>
    </location>
</feature>
<evidence type="ECO:0000313" key="2">
    <source>
        <dbReference type="EMBL" id="KAK0654810.1"/>
    </source>
</evidence>
<evidence type="ECO:0000256" key="1">
    <source>
        <dbReference type="SAM" id="Phobius"/>
    </source>
</evidence>
<keyword evidence="1" id="KW-0472">Membrane</keyword>
<evidence type="ECO:0000313" key="3">
    <source>
        <dbReference type="Proteomes" id="UP001174936"/>
    </source>
</evidence>
<feature type="transmembrane region" description="Helical" evidence="1">
    <location>
        <begin position="12"/>
        <end position="36"/>
    </location>
</feature>
<reference evidence="2" key="1">
    <citation type="submission" date="2023-06" db="EMBL/GenBank/DDBJ databases">
        <title>Genome-scale phylogeny and comparative genomics of the fungal order Sordariales.</title>
        <authorList>
            <consortium name="Lawrence Berkeley National Laboratory"/>
            <person name="Hensen N."/>
            <person name="Bonometti L."/>
            <person name="Westerberg I."/>
            <person name="Brannstrom I.O."/>
            <person name="Guillou S."/>
            <person name="Cros-Aarteil S."/>
            <person name="Calhoun S."/>
            <person name="Haridas S."/>
            <person name="Kuo A."/>
            <person name="Mondo S."/>
            <person name="Pangilinan J."/>
            <person name="Riley R."/>
            <person name="Labutti K."/>
            <person name="Andreopoulos B."/>
            <person name="Lipzen A."/>
            <person name="Chen C."/>
            <person name="Yanf M."/>
            <person name="Daum C."/>
            <person name="Ng V."/>
            <person name="Clum A."/>
            <person name="Steindorff A."/>
            <person name="Ohm R."/>
            <person name="Martin F."/>
            <person name="Silar P."/>
            <person name="Natvig D."/>
            <person name="Lalanne C."/>
            <person name="Gautier V."/>
            <person name="Ament-Velasquez S.L."/>
            <person name="Kruys A."/>
            <person name="Hutchinson M.I."/>
            <person name="Powell A.J."/>
            <person name="Barry K."/>
            <person name="Miller A.N."/>
            <person name="Grigoriev I.V."/>
            <person name="Debuchy R."/>
            <person name="Gladieux P."/>
            <person name="Thoren M.H."/>
            <person name="Johannesson H."/>
        </authorList>
    </citation>
    <scope>NUCLEOTIDE SEQUENCE</scope>
    <source>
        <strain evidence="2">SMH2532-1</strain>
    </source>
</reference>
<keyword evidence="1" id="KW-0812">Transmembrane</keyword>